<proteinExistence type="predicted"/>
<evidence type="ECO:0000256" key="4">
    <source>
        <dbReference type="ARBA" id="ARBA00023157"/>
    </source>
</evidence>
<evidence type="ECO:0000313" key="8">
    <source>
        <dbReference type="EMBL" id="KAK3610920.1"/>
    </source>
</evidence>
<keyword evidence="2 6" id="KW-0732">Signal</keyword>
<accession>A0AAE0WF21</accession>
<evidence type="ECO:0000256" key="2">
    <source>
        <dbReference type="ARBA" id="ARBA00022729"/>
    </source>
</evidence>
<sequence length="256" mass="26955">MFKLVILAVCAYLALGAKTADSNQRDKRQAIFGLNNCYEPPVNNPCATNNGQIYYAHPTDTTKFLQCGQGSRMFVIKCPTGEVYNQATTSCTRPQVAVNPQINPANPCTAVNLASGNIFFAYNSDNTKFIECSPDGNAQVLSCPSRLVWNQARQSCVLISTTGTGTVIGGTVIGTGGTVTGAGTIIGTGITTNPCTAQALTSQNLFFPHPDATKFIQCDLAGDAYVMQCPSGLVWNQSTSTCASPYAVGNPLVITG</sequence>
<feature type="signal peptide" evidence="6">
    <location>
        <begin position="1"/>
        <end position="16"/>
    </location>
</feature>
<evidence type="ECO:0000256" key="6">
    <source>
        <dbReference type="SAM" id="SignalP"/>
    </source>
</evidence>
<evidence type="ECO:0000313" key="9">
    <source>
        <dbReference type="Proteomes" id="UP001195483"/>
    </source>
</evidence>
<dbReference type="InterPro" id="IPR036508">
    <property type="entry name" value="Chitin-bd_dom_sf"/>
</dbReference>
<feature type="domain" description="Chitin-binding type-2" evidence="7">
    <location>
        <begin position="192"/>
        <end position="242"/>
    </location>
</feature>
<dbReference type="Proteomes" id="UP001195483">
    <property type="component" value="Unassembled WGS sequence"/>
</dbReference>
<dbReference type="InterPro" id="IPR002557">
    <property type="entry name" value="Chitin-bd_dom"/>
</dbReference>
<feature type="chain" id="PRO_5041975781" description="Chitin-binding type-2 domain-containing protein" evidence="6">
    <location>
        <begin position="17"/>
        <end position="256"/>
    </location>
</feature>
<organism evidence="8 9">
    <name type="scientific">Potamilus streckersoni</name>
    <dbReference type="NCBI Taxonomy" id="2493646"/>
    <lineage>
        <taxon>Eukaryota</taxon>
        <taxon>Metazoa</taxon>
        <taxon>Spiralia</taxon>
        <taxon>Lophotrochozoa</taxon>
        <taxon>Mollusca</taxon>
        <taxon>Bivalvia</taxon>
        <taxon>Autobranchia</taxon>
        <taxon>Heteroconchia</taxon>
        <taxon>Palaeoheterodonta</taxon>
        <taxon>Unionida</taxon>
        <taxon>Unionoidea</taxon>
        <taxon>Unionidae</taxon>
        <taxon>Ambleminae</taxon>
        <taxon>Lampsilini</taxon>
        <taxon>Potamilus</taxon>
    </lineage>
</organism>
<feature type="domain" description="Chitin-binding type-2" evidence="7">
    <location>
        <begin position="43"/>
        <end position="110"/>
    </location>
</feature>
<dbReference type="SUPFAM" id="SSF57625">
    <property type="entry name" value="Invertebrate chitin-binding proteins"/>
    <property type="match status" value="3"/>
</dbReference>
<evidence type="ECO:0000256" key="3">
    <source>
        <dbReference type="ARBA" id="ARBA00022737"/>
    </source>
</evidence>
<keyword evidence="3" id="KW-0677">Repeat</keyword>
<dbReference type="PROSITE" id="PS50940">
    <property type="entry name" value="CHIT_BIND_II"/>
    <property type="match status" value="2"/>
</dbReference>
<evidence type="ECO:0000259" key="7">
    <source>
        <dbReference type="PROSITE" id="PS50940"/>
    </source>
</evidence>
<keyword evidence="1" id="KW-0147">Chitin-binding</keyword>
<dbReference type="Gene3D" id="2.170.140.10">
    <property type="entry name" value="Chitin binding domain"/>
    <property type="match status" value="3"/>
</dbReference>
<dbReference type="Pfam" id="PF01607">
    <property type="entry name" value="CBM_14"/>
    <property type="match status" value="3"/>
</dbReference>
<keyword evidence="4" id="KW-1015">Disulfide bond</keyword>
<dbReference type="SMART" id="SM00494">
    <property type="entry name" value="ChtBD2"/>
    <property type="match status" value="3"/>
</dbReference>
<dbReference type="EMBL" id="JAEAOA010001071">
    <property type="protein sequence ID" value="KAK3610920.1"/>
    <property type="molecule type" value="Genomic_DNA"/>
</dbReference>
<gene>
    <name evidence="8" type="ORF">CHS0354_017401</name>
</gene>
<keyword evidence="5" id="KW-0325">Glycoprotein</keyword>
<keyword evidence="9" id="KW-1185">Reference proteome</keyword>
<dbReference type="AlphaFoldDB" id="A0AAE0WF21"/>
<dbReference type="GO" id="GO:0008061">
    <property type="term" value="F:chitin binding"/>
    <property type="evidence" value="ECO:0007669"/>
    <property type="project" value="UniProtKB-KW"/>
</dbReference>
<comment type="caution">
    <text evidence="8">The sequence shown here is derived from an EMBL/GenBank/DDBJ whole genome shotgun (WGS) entry which is preliminary data.</text>
</comment>
<reference evidence="8" key="1">
    <citation type="journal article" date="2021" name="Genome Biol. Evol.">
        <title>A High-Quality Reference Genome for a Parasitic Bivalve with Doubly Uniparental Inheritance (Bivalvia: Unionida).</title>
        <authorList>
            <person name="Smith C.H."/>
        </authorList>
    </citation>
    <scope>NUCLEOTIDE SEQUENCE</scope>
    <source>
        <strain evidence="8">CHS0354</strain>
    </source>
</reference>
<evidence type="ECO:0000256" key="5">
    <source>
        <dbReference type="ARBA" id="ARBA00023180"/>
    </source>
</evidence>
<reference evidence="8" key="3">
    <citation type="submission" date="2023-05" db="EMBL/GenBank/DDBJ databases">
        <authorList>
            <person name="Smith C.H."/>
        </authorList>
    </citation>
    <scope>NUCLEOTIDE SEQUENCE</scope>
    <source>
        <strain evidence="8">CHS0354</strain>
        <tissue evidence="8">Mantle</tissue>
    </source>
</reference>
<protein>
    <recommendedName>
        <fullName evidence="7">Chitin-binding type-2 domain-containing protein</fullName>
    </recommendedName>
</protein>
<dbReference type="PANTHER" id="PTHR23301:SF0">
    <property type="entry name" value="CHITIN-BINDING TYPE-2 DOMAIN-CONTAINING PROTEIN-RELATED"/>
    <property type="match status" value="1"/>
</dbReference>
<name>A0AAE0WF21_9BIVA</name>
<dbReference type="PANTHER" id="PTHR23301">
    <property type="entry name" value="CHITIN BINDING PERITROPHIN-A"/>
    <property type="match status" value="1"/>
</dbReference>
<dbReference type="InterPro" id="IPR051940">
    <property type="entry name" value="Chitin_bind-dev_reg"/>
</dbReference>
<dbReference type="GO" id="GO:0005576">
    <property type="term" value="C:extracellular region"/>
    <property type="evidence" value="ECO:0007669"/>
    <property type="project" value="InterPro"/>
</dbReference>
<evidence type="ECO:0000256" key="1">
    <source>
        <dbReference type="ARBA" id="ARBA00022669"/>
    </source>
</evidence>
<reference evidence="8" key="2">
    <citation type="journal article" date="2021" name="Genome Biol. Evol.">
        <title>Developing a high-quality reference genome for a parasitic bivalve with doubly uniparental inheritance (Bivalvia: Unionida).</title>
        <authorList>
            <person name="Smith C.H."/>
        </authorList>
    </citation>
    <scope>NUCLEOTIDE SEQUENCE</scope>
    <source>
        <strain evidence="8">CHS0354</strain>
        <tissue evidence="8">Mantle</tissue>
    </source>
</reference>